<keyword evidence="2 4" id="KW-0687">Ribonucleoprotein</keyword>
<dbReference type="HAMAP" id="MF_01343_B">
    <property type="entry name" value="Ribosomal_uS15_B"/>
    <property type="match status" value="1"/>
</dbReference>
<dbReference type="NCBIfam" id="TIGR00952">
    <property type="entry name" value="S15_bact"/>
    <property type="match status" value="1"/>
</dbReference>
<dbReference type="Gene3D" id="1.10.287.10">
    <property type="entry name" value="S15/NS1, RNA-binding"/>
    <property type="match status" value="1"/>
</dbReference>
<dbReference type="AlphaFoldDB" id="A0A840SFT3"/>
<organism evidence="6 7">
    <name type="scientific">Treponema rectale</name>
    <dbReference type="NCBI Taxonomy" id="744512"/>
    <lineage>
        <taxon>Bacteria</taxon>
        <taxon>Pseudomonadati</taxon>
        <taxon>Spirochaetota</taxon>
        <taxon>Spirochaetia</taxon>
        <taxon>Spirochaetales</taxon>
        <taxon>Treponemataceae</taxon>
        <taxon>Treponema</taxon>
    </lineage>
</organism>
<keyword evidence="7" id="KW-1185">Reference proteome</keyword>
<evidence type="ECO:0000313" key="6">
    <source>
        <dbReference type="EMBL" id="MBB5219600.1"/>
    </source>
</evidence>
<gene>
    <name evidence="4" type="primary">rpsO</name>
    <name evidence="6" type="ORF">HNP77_001982</name>
</gene>
<dbReference type="SMART" id="SM01387">
    <property type="entry name" value="Ribosomal_S15"/>
    <property type="match status" value="1"/>
</dbReference>
<dbReference type="GO" id="GO:0003735">
    <property type="term" value="F:structural constituent of ribosome"/>
    <property type="evidence" value="ECO:0007669"/>
    <property type="project" value="InterPro"/>
</dbReference>
<comment type="function">
    <text evidence="4">One of the primary rRNA binding proteins, it binds directly to 16S rRNA where it helps nucleate assembly of the platform of the 30S subunit by binding and bridging several RNA helices of the 16S rRNA.</text>
</comment>
<sequence length="89" mass="9999">MALTKETSASIVSKFGANANDTGNTKVQIALMTERIKQLTEHCKAFPKDTSAQRGLLKVVGSRRKLLKYYQRTNLEGYRALIKELGIRK</sequence>
<keyword evidence="4" id="KW-0699">rRNA-binding</keyword>
<dbReference type="RefSeq" id="WP_184653024.1">
    <property type="nucleotide sequence ID" value="NZ_JACHFR010000003.1"/>
</dbReference>
<accession>A0A840SFT3</accession>
<dbReference type="PANTHER" id="PTHR23321:SF26">
    <property type="entry name" value="SMALL RIBOSOMAL SUBUNIT PROTEIN US15M"/>
    <property type="match status" value="1"/>
</dbReference>
<dbReference type="GO" id="GO:0022627">
    <property type="term" value="C:cytosolic small ribosomal subunit"/>
    <property type="evidence" value="ECO:0007669"/>
    <property type="project" value="TreeGrafter"/>
</dbReference>
<dbReference type="InterPro" id="IPR000589">
    <property type="entry name" value="Ribosomal_uS15"/>
</dbReference>
<dbReference type="GO" id="GO:0006412">
    <property type="term" value="P:translation"/>
    <property type="evidence" value="ECO:0007669"/>
    <property type="project" value="UniProtKB-UniRule"/>
</dbReference>
<dbReference type="Gene3D" id="6.10.250.3130">
    <property type="match status" value="1"/>
</dbReference>
<comment type="caution">
    <text evidence="6">The sequence shown here is derived from an EMBL/GenBank/DDBJ whole genome shotgun (WGS) entry which is preliminary data.</text>
</comment>
<dbReference type="InterPro" id="IPR005290">
    <property type="entry name" value="Ribosomal_uS15_bac-type"/>
</dbReference>
<name>A0A840SFT3_9SPIR</name>
<evidence type="ECO:0000256" key="5">
    <source>
        <dbReference type="RuleBase" id="RU003919"/>
    </source>
</evidence>
<dbReference type="Proteomes" id="UP000578697">
    <property type="component" value="Unassembled WGS sequence"/>
</dbReference>
<comment type="subunit">
    <text evidence="3 4">Part of the 30S ribosomal subunit. Forms a bridge to the 50S subunit in the 70S ribosome, contacting the 23S rRNA.</text>
</comment>
<dbReference type="Pfam" id="PF00312">
    <property type="entry name" value="Ribosomal_S15"/>
    <property type="match status" value="1"/>
</dbReference>
<keyword evidence="1 4" id="KW-0689">Ribosomal protein</keyword>
<protein>
    <recommendedName>
        <fullName evidence="4">Small ribosomal subunit protein uS15</fullName>
    </recommendedName>
</protein>
<dbReference type="CDD" id="cd00353">
    <property type="entry name" value="Ribosomal_S15p_S13e"/>
    <property type="match status" value="1"/>
</dbReference>
<evidence type="ECO:0000313" key="7">
    <source>
        <dbReference type="Proteomes" id="UP000578697"/>
    </source>
</evidence>
<evidence type="ECO:0000256" key="1">
    <source>
        <dbReference type="ARBA" id="ARBA00022980"/>
    </source>
</evidence>
<comment type="function">
    <text evidence="4">Forms an intersubunit bridge (bridge B4) with the 23S rRNA of the 50S subunit in the ribosome.</text>
</comment>
<reference evidence="6 7" key="1">
    <citation type="submission" date="2020-08" db="EMBL/GenBank/DDBJ databases">
        <title>Genomic Encyclopedia of Type Strains, Phase IV (KMG-IV): sequencing the most valuable type-strain genomes for metagenomic binning, comparative biology and taxonomic classification.</title>
        <authorList>
            <person name="Goeker M."/>
        </authorList>
    </citation>
    <scope>NUCLEOTIDE SEQUENCE [LARGE SCALE GENOMIC DNA]</scope>
    <source>
        <strain evidence="6 7">DSM 103679</strain>
    </source>
</reference>
<dbReference type="FunFam" id="1.10.287.10:FF:000002">
    <property type="entry name" value="30S ribosomal protein S15"/>
    <property type="match status" value="1"/>
</dbReference>
<dbReference type="SUPFAM" id="SSF47060">
    <property type="entry name" value="S15/NS1 RNA-binding domain"/>
    <property type="match status" value="1"/>
</dbReference>
<evidence type="ECO:0000256" key="4">
    <source>
        <dbReference type="HAMAP-Rule" id="MF_01343"/>
    </source>
</evidence>
<dbReference type="PANTHER" id="PTHR23321">
    <property type="entry name" value="RIBOSOMAL PROTEIN S15, BACTERIAL AND ORGANELLAR"/>
    <property type="match status" value="1"/>
</dbReference>
<keyword evidence="4" id="KW-0694">RNA-binding</keyword>
<evidence type="ECO:0000256" key="3">
    <source>
        <dbReference type="ARBA" id="ARBA00064542"/>
    </source>
</evidence>
<comment type="similarity">
    <text evidence="4 5">Belongs to the universal ribosomal protein uS15 family.</text>
</comment>
<evidence type="ECO:0000256" key="2">
    <source>
        <dbReference type="ARBA" id="ARBA00023274"/>
    </source>
</evidence>
<dbReference type="GO" id="GO:0019843">
    <property type="term" value="F:rRNA binding"/>
    <property type="evidence" value="ECO:0007669"/>
    <property type="project" value="UniProtKB-UniRule"/>
</dbReference>
<dbReference type="InterPro" id="IPR009068">
    <property type="entry name" value="uS15_NS1_RNA-bd_sf"/>
</dbReference>
<proteinExistence type="inferred from homology"/>
<dbReference type="EMBL" id="JACHFR010000003">
    <property type="protein sequence ID" value="MBB5219600.1"/>
    <property type="molecule type" value="Genomic_DNA"/>
</dbReference>